<feature type="compositionally biased region" description="Basic and acidic residues" evidence="1">
    <location>
        <begin position="323"/>
        <end position="333"/>
    </location>
</feature>
<organism evidence="3 4">
    <name type="scientific">Agrocybe pediades</name>
    <dbReference type="NCBI Taxonomy" id="84607"/>
    <lineage>
        <taxon>Eukaryota</taxon>
        <taxon>Fungi</taxon>
        <taxon>Dikarya</taxon>
        <taxon>Basidiomycota</taxon>
        <taxon>Agaricomycotina</taxon>
        <taxon>Agaricomycetes</taxon>
        <taxon>Agaricomycetidae</taxon>
        <taxon>Agaricales</taxon>
        <taxon>Agaricineae</taxon>
        <taxon>Strophariaceae</taxon>
        <taxon>Agrocybe</taxon>
    </lineage>
</organism>
<feature type="compositionally biased region" description="Low complexity" evidence="1">
    <location>
        <begin position="75"/>
        <end position="107"/>
    </location>
</feature>
<evidence type="ECO:0000313" key="3">
    <source>
        <dbReference type="EMBL" id="KAF4617678.1"/>
    </source>
</evidence>
<name>A0A8H4QUZ4_9AGAR</name>
<feature type="region of interest" description="Disordered" evidence="1">
    <location>
        <begin position="263"/>
        <end position="356"/>
    </location>
</feature>
<comment type="caution">
    <text evidence="3">The sequence shown here is derived from an EMBL/GenBank/DDBJ whole genome shotgun (WGS) entry which is preliminary data.</text>
</comment>
<protein>
    <submittedName>
        <fullName evidence="3">Uncharacterized protein</fullName>
    </submittedName>
</protein>
<dbReference type="EMBL" id="JAACJL010000030">
    <property type="protein sequence ID" value="KAF4617678.1"/>
    <property type="molecule type" value="Genomic_DNA"/>
</dbReference>
<feature type="compositionally biased region" description="Pro residues" evidence="1">
    <location>
        <begin position="422"/>
        <end position="435"/>
    </location>
</feature>
<gene>
    <name evidence="3" type="ORF">D9613_006299</name>
</gene>
<accession>A0A8H4QUZ4</accession>
<dbReference type="Proteomes" id="UP000521872">
    <property type="component" value="Unassembled WGS sequence"/>
</dbReference>
<feature type="compositionally biased region" description="Polar residues" evidence="1">
    <location>
        <begin position="342"/>
        <end position="351"/>
    </location>
</feature>
<feature type="compositionally biased region" description="Polar residues" evidence="1">
    <location>
        <begin position="108"/>
        <end position="119"/>
    </location>
</feature>
<proteinExistence type="predicted"/>
<feature type="compositionally biased region" description="Low complexity" evidence="1">
    <location>
        <begin position="134"/>
        <end position="164"/>
    </location>
</feature>
<keyword evidence="2" id="KW-0472">Membrane</keyword>
<evidence type="ECO:0000313" key="4">
    <source>
        <dbReference type="Proteomes" id="UP000521872"/>
    </source>
</evidence>
<feature type="region of interest" description="Disordered" evidence="1">
    <location>
        <begin position="419"/>
        <end position="453"/>
    </location>
</feature>
<sequence>MRNSHNQIFHSHSHPATTDATVTFQRRDIESSALAVGPIDVHINPIVSLVNDVVGHLPGQVATSIISSFETSILPPTETPSTSPSTGTLSTFPSSPTSHPNNSSPNSHGTRTLTSVTSANIPVTTVTTAFPIGSESSQGSLSNPSNLGSPSLLLSSGTNGNSLPTGVILTGNGAQQTPTNGSPEGSTVGTHPTTTSPDGSSGDILQSPGAAETDISGSDFPTNNHGGSGEHNGSLPTGGIVAIILVIMLAILLVLIYLYRGRRQRQQRRDQTTLGWRRAMRNRDSMSHSFQRTISSTGSPRSSSSSSSDENSINSTSPSMSERTTESHPESYSHRSRYSRSQLSIVPPSSSDHIDEPLDSATKEAFLVAHPPMSPSGERVMLIKTPSTPTQSEYESGSSSTRVNRVSYPVLVSYRPLSGKIPPIPPLPSSPPPVPDASTFEDRMDPFRDSATG</sequence>
<reference evidence="3 4" key="1">
    <citation type="submission" date="2019-12" db="EMBL/GenBank/DDBJ databases">
        <authorList>
            <person name="Floudas D."/>
            <person name="Bentzer J."/>
            <person name="Ahren D."/>
            <person name="Johansson T."/>
            <person name="Persson P."/>
            <person name="Tunlid A."/>
        </authorList>
    </citation>
    <scope>NUCLEOTIDE SEQUENCE [LARGE SCALE GENOMIC DNA]</scope>
    <source>
        <strain evidence="3 4">CBS 102.39</strain>
    </source>
</reference>
<feature type="region of interest" description="Disordered" evidence="1">
    <location>
        <begin position="134"/>
        <end position="231"/>
    </location>
</feature>
<evidence type="ECO:0000256" key="2">
    <source>
        <dbReference type="SAM" id="Phobius"/>
    </source>
</evidence>
<keyword evidence="2" id="KW-0812">Transmembrane</keyword>
<feature type="region of interest" description="Disordered" evidence="1">
    <location>
        <begin position="75"/>
        <end position="119"/>
    </location>
</feature>
<feature type="compositionally biased region" description="Low complexity" evidence="1">
    <location>
        <begin position="294"/>
        <end position="319"/>
    </location>
</feature>
<keyword evidence="2" id="KW-1133">Transmembrane helix</keyword>
<feature type="region of interest" description="Disordered" evidence="1">
    <location>
        <begin position="1"/>
        <end position="20"/>
    </location>
</feature>
<feature type="compositionally biased region" description="Polar residues" evidence="1">
    <location>
        <begin position="172"/>
        <end position="199"/>
    </location>
</feature>
<keyword evidence="4" id="KW-1185">Reference proteome</keyword>
<dbReference type="AlphaFoldDB" id="A0A8H4QUZ4"/>
<feature type="compositionally biased region" description="Basic and acidic residues" evidence="1">
    <location>
        <begin position="440"/>
        <end position="453"/>
    </location>
</feature>
<evidence type="ECO:0000256" key="1">
    <source>
        <dbReference type="SAM" id="MobiDB-lite"/>
    </source>
</evidence>
<feature type="transmembrane region" description="Helical" evidence="2">
    <location>
        <begin position="238"/>
        <end position="259"/>
    </location>
</feature>